<evidence type="ECO:0000313" key="2">
    <source>
        <dbReference type="Proteomes" id="UP000557772"/>
    </source>
</evidence>
<dbReference type="InterPro" id="IPR023393">
    <property type="entry name" value="START-like_dom_sf"/>
</dbReference>
<sequence>MTTTIEAATIAIDQSECFEYSCREEAVFPVSQERAYEALFDLTQWQRLLPHILQLDVAYDDGRYQEFYMTVASEAEGQPPLTVRSVRNCGPNVIEFFQPVPPKFLRHHGGIWRFSQVGESTTHVEITHVWNLDEDVANEVFPSDADGTTQEKVHATLAGHSRITLQTWRTILEREAKG</sequence>
<accession>A0A849AJC0</accession>
<dbReference type="SUPFAM" id="SSF55961">
    <property type="entry name" value="Bet v1-like"/>
    <property type="match status" value="1"/>
</dbReference>
<protein>
    <recommendedName>
        <fullName evidence="3">SRPBCC family protein</fullName>
    </recommendedName>
</protein>
<proteinExistence type="predicted"/>
<organism evidence="1 2">
    <name type="scientific">Flexivirga aerilata</name>
    <dbReference type="NCBI Taxonomy" id="1656889"/>
    <lineage>
        <taxon>Bacteria</taxon>
        <taxon>Bacillati</taxon>
        <taxon>Actinomycetota</taxon>
        <taxon>Actinomycetes</taxon>
        <taxon>Micrococcales</taxon>
        <taxon>Dermacoccaceae</taxon>
        <taxon>Flexivirga</taxon>
    </lineage>
</organism>
<name>A0A849AJC0_9MICO</name>
<dbReference type="Gene3D" id="3.30.530.20">
    <property type="match status" value="1"/>
</dbReference>
<dbReference type="AlphaFoldDB" id="A0A849AJC0"/>
<comment type="caution">
    <text evidence="1">The sequence shown here is derived from an EMBL/GenBank/DDBJ whole genome shotgun (WGS) entry which is preliminary data.</text>
</comment>
<dbReference type="EMBL" id="JABENB010000001">
    <property type="protein sequence ID" value="NNG38500.1"/>
    <property type="molecule type" value="Genomic_DNA"/>
</dbReference>
<keyword evidence="2" id="KW-1185">Reference proteome</keyword>
<evidence type="ECO:0008006" key="3">
    <source>
        <dbReference type="Google" id="ProtNLM"/>
    </source>
</evidence>
<reference evidence="1 2" key="1">
    <citation type="submission" date="2020-05" db="EMBL/GenBank/DDBJ databases">
        <title>Flexivirga sp. ID2601S isolated from air conditioner.</title>
        <authorList>
            <person name="Kim D.H."/>
        </authorList>
    </citation>
    <scope>NUCLEOTIDE SEQUENCE [LARGE SCALE GENOMIC DNA]</scope>
    <source>
        <strain evidence="1 2">ID2601S</strain>
    </source>
</reference>
<dbReference type="RefSeq" id="WP_171152313.1">
    <property type="nucleotide sequence ID" value="NZ_JABENB010000001.1"/>
</dbReference>
<evidence type="ECO:0000313" key="1">
    <source>
        <dbReference type="EMBL" id="NNG38500.1"/>
    </source>
</evidence>
<gene>
    <name evidence="1" type="ORF">HJ588_04320</name>
</gene>
<dbReference type="Proteomes" id="UP000557772">
    <property type="component" value="Unassembled WGS sequence"/>
</dbReference>